<evidence type="ECO:0000313" key="1">
    <source>
        <dbReference type="EMBL" id="MCM2675490.1"/>
    </source>
</evidence>
<keyword evidence="2" id="KW-1185">Reference proteome</keyword>
<name>A0ABT0XIE8_9BACI</name>
<dbReference type="RefSeq" id="WP_251606239.1">
    <property type="nucleotide sequence ID" value="NZ_JAMQJY010000001.1"/>
</dbReference>
<dbReference type="Proteomes" id="UP001203665">
    <property type="component" value="Unassembled WGS sequence"/>
</dbReference>
<dbReference type="EMBL" id="JAMQJY010000001">
    <property type="protein sequence ID" value="MCM2675490.1"/>
    <property type="molecule type" value="Genomic_DNA"/>
</dbReference>
<accession>A0ABT0XIE8</accession>
<evidence type="ECO:0008006" key="3">
    <source>
        <dbReference type="Google" id="ProtNLM"/>
    </source>
</evidence>
<sequence length="591" mass="69579">MLAKLNNSILKNIHGFTTDSQCLFYQKLNELLFHKTNYSYQYKLRNIHSILNEILEVIPAIRDTEISSSNLNDLINEAKTYLQNDYIIRTYYSDVQKTLVRCLKEKPNNKNELLALEYRIKTTLELITPLYFNLVIDSLEISINEQNSRQIEILNELLVTQLINKGWSTRGLKTISNYVFEKKLQYNFERKWRAFKRIITEEKTLFHCYIEFPHEDYSDELDSKTNIQFMTGFDILSTFPNINQDNIKKNGLFIEEKIEAFKFDLPSVSLICAQSFAKKQAILSFHHMHINFPEHLYIVSPNEKRLNVVRVFKETSKKTTDNEIDFDYSYNIIRNELVSNNDKERFTNFFSQYHISINSNSIESEYSSLWSALESLLVTGHHNNKIDHIKSIIPSLLANKYVYSILKNFLIDCYRVGVIPIFNNQYINIHKPSEEDIRKLFRMFQSQNELQNFKDSLKDYTLLDQRLEEISNILLNSESLKKQLEKHFSKISTHVQRLYRVRNHLVHNSHVEKDISLLLNHLHFYTRLTALELIVNSQTSDEKSIGQSLLKIEDSYQATIEVLNDNIRSSPKRGEIANFSENLIFDSLLSP</sequence>
<comment type="caution">
    <text evidence="1">The sequence shown here is derived from an EMBL/GenBank/DDBJ whole genome shotgun (WGS) entry which is preliminary data.</text>
</comment>
<proteinExistence type="predicted"/>
<protein>
    <recommendedName>
        <fullName evidence="3">Apea-like HEPN domain-containing protein</fullName>
    </recommendedName>
</protein>
<reference evidence="1" key="1">
    <citation type="submission" date="2022-06" db="EMBL/GenBank/DDBJ databases">
        <title>Alkalicoccobacillus porphyridii sp. nov., isolated from a marine red alga, Porphyridium purpureum and reclassification of Shouchella plakortidis and Shouchella gibsonii as Alkalicoccobacillus plakortidis comb. nov. and Alkalicoccobacillus gibsonii comb. nov.</title>
        <authorList>
            <person name="Kim K.H."/>
            <person name="Lee J.K."/>
            <person name="Han D.M."/>
            <person name="Baek J.H."/>
            <person name="Jeon C.O."/>
        </authorList>
    </citation>
    <scope>NUCLEOTIDE SEQUENCE</scope>
    <source>
        <strain evidence="1">DSM 19153</strain>
    </source>
</reference>
<gene>
    <name evidence="1" type="ORF">NDM98_08310</name>
</gene>
<organism evidence="1 2">
    <name type="scientific">Alkalicoccobacillus plakortidis</name>
    <dbReference type="NCBI Taxonomy" id="444060"/>
    <lineage>
        <taxon>Bacteria</taxon>
        <taxon>Bacillati</taxon>
        <taxon>Bacillota</taxon>
        <taxon>Bacilli</taxon>
        <taxon>Bacillales</taxon>
        <taxon>Bacillaceae</taxon>
        <taxon>Alkalicoccobacillus</taxon>
    </lineage>
</organism>
<evidence type="ECO:0000313" key="2">
    <source>
        <dbReference type="Proteomes" id="UP001203665"/>
    </source>
</evidence>